<gene>
    <name evidence="8" type="ORF">E1301_Tti014264</name>
</gene>
<name>A0A5A9PIN5_9TELE</name>
<dbReference type="InterPro" id="IPR003598">
    <property type="entry name" value="Ig_sub2"/>
</dbReference>
<dbReference type="EMBL" id="SOYY01000004">
    <property type="protein sequence ID" value="KAA0721763.1"/>
    <property type="molecule type" value="Genomic_DNA"/>
</dbReference>
<protein>
    <recommendedName>
        <fullName evidence="1">B-cell receptor CD22</fullName>
    </recommendedName>
    <alternativeName>
        <fullName evidence="2">Sialic acid-binding Ig-like lectin 2</fullName>
    </alternativeName>
</protein>
<keyword evidence="5" id="KW-0812">Transmembrane</keyword>
<dbReference type="SMART" id="SM00408">
    <property type="entry name" value="IGc2"/>
    <property type="match status" value="2"/>
</dbReference>
<dbReference type="PANTHER" id="PTHR46013">
    <property type="entry name" value="VASCULAR CELL ADHESION MOLECULE 1"/>
    <property type="match status" value="1"/>
</dbReference>
<dbReference type="InterPro" id="IPR007110">
    <property type="entry name" value="Ig-like_dom"/>
</dbReference>
<proteinExistence type="predicted"/>
<evidence type="ECO:0000256" key="4">
    <source>
        <dbReference type="ARBA" id="ARBA00046458"/>
    </source>
</evidence>
<feature type="chain" id="PRO_5022677737" description="B-cell receptor CD22" evidence="6">
    <location>
        <begin position="19"/>
        <end position="377"/>
    </location>
</feature>
<evidence type="ECO:0000256" key="6">
    <source>
        <dbReference type="SAM" id="SignalP"/>
    </source>
</evidence>
<keyword evidence="6" id="KW-0732">Signal</keyword>
<evidence type="ECO:0000259" key="7">
    <source>
        <dbReference type="PROSITE" id="PS50835"/>
    </source>
</evidence>
<dbReference type="Proteomes" id="UP000324632">
    <property type="component" value="Chromosome 4"/>
</dbReference>
<evidence type="ECO:0000256" key="2">
    <source>
        <dbReference type="ARBA" id="ARBA00041781"/>
    </source>
</evidence>
<keyword evidence="8" id="KW-0675">Receptor</keyword>
<evidence type="ECO:0000313" key="9">
    <source>
        <dbReference type="Proteomes" id="UP000324632"/>
    </source>
</evidence>
<feature type="domain" description="Ig-like" evidence="7">
    <location>
        <begin position="214"/>
        <end position="294"/>
    </location>
</feature>
<comment type="caution">
    <text evidence="8">The sequence shown here is derived from an EMBL/GenBank/DDBJ whole genome shotgun (WGS) entry which is preliminary data.</text>
</comment>
<reference evidence="8 9" key="1">
    <citation type="journal article" date="2019" name="Mol. Ecol. Resour.">
        <title>Chromosome-level genome assembly of Triplophysa tibetana, a fish adapted to the harsh high-altitude environment of the Tibetan Plateau.</title>
        <authorList>
            <person name="Yang X."/>
            <person name="Liu H."/>
            <person name="Ma Z."/>
            <person name="Zou Y."/>
            <person name="Zou M."/>
            <person name="Mao Y."/>
            <person name="Li X."/>
            <person name="Wang H."/>
            <person name="Chen T."/>
            <person name="Wang W."/>
            <person name="Yang R."/>
        </authorList>
    </citation>
    <scope>NUCLEOTIDE SEQUENCE [LARGE SCALE GENOMIC DNA]</scope>
    <source>
        <strain evidence="8">TTIB1903HZAU</strain>
        <tissue evidence="8">Muscle</tissue>
    </source>
</reference>
<comment type="subunit">
    <text evidence="4">Predominantly monomer of isoform CD22-beta. Also found as heterodimer of isoform CD22-beta and a shorter isoform. Interacts with PTPN6/SHP-1, LYN, SYK, PIK3R1/PIK3R2 and PLCG1 upon phosphorylation. Interacts with GRB2, INPP5D and SHC1 upon phosphorylation. May form a complex with INPP5D/SHIP, GRB2 and SHC1.</text>
</comment>
<dbReference type="Pfam" id="PF13927">
    <property type="entry name" value="Ig_3"/>
    <property type="match status" value="1"/>
</dbReference>
<dbReference type="PANTHER" id="PTHR46013:SF4">
    <property type="entry name" value="B-CELL RECEPTOR CD22-RELATED"/>
    <property type="match status" value="1"/>
</dbReference>
<dbReference type="AlphaFoldDB" id="A0A5A9PIN5"/>
<feature type="transmembrane region" description="Helical" evidence="5">
    <location>
        <begin position="305"/>
        <end position="329"/>
    </location>
</feature>
<dbReference type="InterPro" id="IPR036179">
    <property type="entry name" value="Ig-like_dom_sf"/>
</dbReference>
<dbReference type="PROSITE" id="PS50835">
    <property type="entry name" value="IG_LIKE"/>
    <property type="match status" value="2"/>
</dbReference>
<dbReference type="Gene3D" id="2.60.40.10">
    <property type="entry name" value="Immunoglobulins"/>
    <property type="match status" value="3"/>
</dbReference>
<dbReference type="InterPro" id="IPR013783">
    <property type="entry name" value="Ig-like_fold"/>
</dbReference>
<dbReference type="InterPro" id="IPR056386">
    <property type="entry name" value="Ig_CD22"/>
</dbReference>
<sequence length="377" mass="41723">MAPPLPLILLLMIQGVYSAGDNGSVTYSSLHICALKGSTVTINCSYKYPTGHKITEVFWTNTDSYDPPNLTKDSKYSERIQYLGDKQHDCSFTLTDVRQTDSHKYYFRFITDKDKYTGKPGVTLDVTDLQVESEGERVMEGHSVTLTCKSRCSLTDTSTFIWFRNTQTLNDTNKKLILPSVRRENAGDYSCGVQGQNLKSPPRRLNVIYPPDKPVISISSSGVIVEGDSVNLTCSSESNPPVHIYSWFKENQTSSVGSGQTFSISNFSSSLSGWFYCVAQNEAGSQRSDAVSLTVKCVSSLSFSVGFGVGLCVGVCGASAAQLIVMYICRRKSLRRNASERKPENDDVSNDTYSALELNTRSSDLYDTLTPNRKRMK</sequence>
<dbReference type="InterPro" id="IPR003599">
    <property type="entry name" value="Ig_sub"/>
</dbReference>
<dbReference type="Pfam" id="PF24518">
    <property type="entry name" value="Ig_CD22"/>
    <property type="match status" value="1"/>
</dbReference>
<evidence type="ECO:0000313" key="8">
    <source>
        <dbReference type="EMBL" id="KAA0721763.1"/>
    </source>
</evidence>
<evidence type="ECO:0000256" key="3">
    <source>
        <dbReference type="ARBA" id="ARBA00045430"/>
    </source>
</evidence>
<feature type="domain" description="Ig-like" evidence="7">
    <location>
        <begin position="120"/>
        <end position="206"/>
    </location>
</feature>
<accession>A0A5A9PIN5</accession>
<organism evidence="8 9">
    <name type="scientific">Triplophysa tibetana</name>
    <dbReference type="NCBI Taxonomy" id="1572043"/>
    <lineage>
        <taxon>Eukaryota</taxon>
        <taxon>Metazoa</taxon>
        <taxon>Chordata</taxon>
        <taxon>Craniata</taxon>
        <taxon>Vertebrata</taxon>
        <taxon>Euteleostomi</taxon>
        <taxon>Actinopterygii</taxon>
        <taxon>Neopterygii</taxon>
        <taxon>Teleostei</taxon>
        <taxon>Ostariophysi</taxon>
        <taxon>Cypriniformes</taxon>
        <taxon>Nemacheilidae</taxon>
        <taxon>Triplophysa</taxon>
    </lineage>
</organism>
<evidence type="ECO:0000256" key="5">
    <source>
        <dbReference type="SAM" id="Phobius"/>
    </source>
</evidence>
<keyword evidence="9" id="KW-1185">Reference proteome</keyword>
<keyword evidence="5" id="KW-1133">Transmembrane helix</keyword>
<comment type="function">
    <text evidence="3">Most highly expressed siglec (sialic acid-binding immunoglobulin-like lectin) on B-cells that plays a role in various aspects of B-cell biology including differentiation, antigen presentation, and trafficking to bone marrow. Binds to alpha 2,6-linked sialic acid residues of surface molecules such as CD22 itself, CD45 and IgM in a cis configuration. Can also bind to ligands on other cells as an adhesion molecule in a trans configuration. Acts as an inhibitory coreceptor on the surface of B-cells and inhibits B-cell receptor induced signaling, characterized by inhibition of the calcium mobilization and cellular activation. Mechanistically, the immunoreceptor tyrosine-based inhibitory motif domain is phosphorylated by the Src kinase LYN, which in turn leads to the recruitment of the protein tyrosine phosphatase 1/PTPN6, leading to the negative regulation of BCR signaling. If this negative signaling from is of sufficient strength, apoptosis of the B-cell can be induced.</text>
</comment>
<dbReference type="SUPFAM" id="SSF48726">
    <property type="entry name" value="Immunoglobulin"/>
    <property type="match status" value="3"/>
</dbReference>
<dbReference type="SMART" id="SM00409">
    <property type="entry name" value="IG"/>
    <property type="match status" value="3"/>
</dbReference>
<dbReference type="Pfam" id="PF13895">
    <property type="entry name" value="Ig_2"/>
    <property type="match status" value="1"/>
</dbReference>
<feature type="signal peptide" evidence="6">
    <location>
        <begin position="1"/>
        <end position="18"/>
    </location>
</feature>
<evidence type="ECO:0000256" key="1">
    <source>
        <dbReference type="ARBA" id="ARBA00040106"/>
    </source>
</evidence>
<keyword evidence="5" id="KW-0472">Membrane</keyword>